<evidence type="ECO:0000256" key="2">
    <source>
        <dbReference type="ARBA" id="ARBA00023015"/>
    </source>
</evidence>
<evidence type="ECO:0000313" key="6">
    <source>
        <dbReference type="EMBL" id="MBO0452656.1"/>
    </source>
</evidence>
<evidence type="ECO:0000256" key="1">
    <source>
        <dbReference type="ARBA" id="ARBA00009437"/>
    </source>
</evidence>
<accession>A0ABS3HGS6</accession>
<dbReference type="Proteomes" id="UP000664495">
    <property type="component" value="Unassembled WGS sequence"/>
</dbReference>
<dbReference type="Pfam" id="PF00126">
    <property type="entry name" value="HTH_1"/>
    <property type="match status" value="1"/>
</dbReference>
<dbReference type="Pfam" id="PF03466">
    <property type="entry name" value="LysR_substrate"/>
    <property type="match status" value="1"/>
</dbReference>
<dbReference type="RefSeq" id="WP_207108428.1">
    <property type="nucleotide sequence ID" value="NZ_JAFLVR010000021.1"/>
</dbReference>
<reference evidence="6 7" key="1">
    <citation type="submission" date="2021-03" db="EMBL/GenBank/DDBJ databases">
        <title>Enterococcal diversity collection.</title>
        <authorList>
            <person name="Gilmore M.S."/>
            <person name="Schwartzman J."/>
            <person name="Van Tyne D."/>
            <person name="Martin M."/>
            <person name="Earl A.M."/>
            <person name="Manson A.L."/>
            <person name="Straub T."/>
            <person name="Salamzade R."/>
            <person name="Saavedra J."/>
            <person name="Lebreton F."/>
            <person name="Prichula J."/>
            <person name="Schaufler K."/>
            <person name="Gaca A."/>
            <person name="Sgardioli B."/>
            <person name="Wagenaar J."/>
            <person name="Strong T."/>
        </authorList>
    </citation>
    <scope>NUCLEOTIDE SEQUENCE [LARGE SCALE GENOMIC DNA]</scope>
    <source>
        <strain evidence="6 7">MJM16</strain>
    </source>
</reference>
<organism evidence="6 7">
    <name type="scientific">Candidatus Enterococcus murrayae</name>
    <dbReference type="NCBI Taxonomy" id="2815321"/>
    <lineage>
        <taxon>Bacteria</taxon>
        <taxon>Bacillati</taxon>
        <taxon>Bacillota</taxon>
        <taxon>Bacilli</taxon>
        <taxon>Lactobacillales</taxon>
        <taxon>Enterococcaceae</taxon>
        <taxon>Enterococcus</taxon>
    </lineage>
</organism>
<dbReference type="InterPro" id="IPR000847">
    <property type="entry name" value="LysR_HTH_N"/>
</dbReference>
<dbReference type="PANTHER" id="PTHR30346">
    <property type="entry name" value="TRANSCRIPTIONAL DUAL REGULATOR HCAR-RELATED"/>
    <property type="match status" value="1"/>
</dbReference>
<protein>
    <submittedName>
        <fullName evidence="6">LysR family transcriptional regulator</fullName>
    </submittedName>
</protein>
<keyword evidence="4" id="KW-0804">Transcription</keyword>
<dbReference type="Gene3D" id="3.40.190.290">
    <property type="match status" value="1"/>
</dbReference>
<dbReference type="InterPro" id="IPR036390">
    <property type="entry name" value="WH_DNA-bd_sf"/>
</dbReference>
<evidence type="ECO:0000259" key="5">
    <source>
        <dbReference type="PROSITE" id="PS50931"/>
    </source>
</evidence>
<dbReference type="PANTHER" id="PTHR30346:SF28">
    <property type="entry name" value="HTH-TYPE TRANSCRIPTIONAL REGULATOR CYNR"/>
    <property type="match status" value="1"/>
</dbReference>
<dbReference type="InterPro" id="IPR005119">
    <property type="entry name" value="LysR_subst-bd"/>
</dbReference>
<evidence type="ECO:0000256" key="3">
    <source>
        <dbReference type="ARBA" id="ARBA00023125"/>
    </source>
</evidence>
<dbReference type="SUPFAM" id="SSF53850">
    <property type="entry name" value="Periplasmic binding protein-like II"/>
    <property type="match status" value="1"/>
</dbReference>
<dbReference type="InterPro" id="IPR036388">
    <property type="entry name" value="WH-like_DNA-bd_sf"/>
</dbReference>
<feature type="domain" description="HTH lysR-type" evidence="5">
    <location>
        <begin position="1"/>
        <end position="58"/>
    </location>
</feature>
<dbReference type="SUPFAM" id="SSF46785">
    <property type="entry name" value="Winged helix' DNA-binding domain"/>
    <property type="match status" value="1"/>
</dbReference>
<comment type="similarity">
    <text evidence="1">Belongs to the LysR transcriptional regulatory family.</text>
</comment>
<dbReference type="Gene3D" id="1.10.10.10">
    <property type="entry name" value="Winged helix-like DNA-binding domain superfamily/Winged helix DNA-binding domain"/>
    <property type="match status" value="1"/>
</dbReference>
<dbReference type="EMBL" id="JAFLVR010000021">
    <property type="protein sequence ID" value="MBO0452656.1"/>
    <property type="molecule type" value="Genomic_DNA"/>
</dbReference>
<name>A0ABS3HGS6_9ENTE</name>
<dbReference type="PRINTS" id="PR00039">
    <property type="entry name" value="HTHLYSR"/>
</dbReference>
<comment type="caution">
    <text evidence="6">The sequence shown here is derived from an EMBL/GenBank/DDBJ whole genome shotgun (WGS) entry which is preliminary data.</text>
</comment>
<gene>
    <name evidence="6" type="ORF">JZO85_10265</name>
</gene>
<evidence type="ECO:0000256" key="4">
    <source>
        <dbReference type="ARBA" id="ARBA00023163"/>
    </source>
</evidence>
<evidence type="ECO:0000313" key="7">
    <source>
        <dbReference type="Proteomes" id="UP000664495"/>
    </source>
</evidence>
<keyword evidence="7" id="KW-1185">Reference proteome</keyword>
<proteinExistence type="inferred from homology"/>
<dbReference type="CDD" id="cd05466">
    <property type="entry name" value="PBP2_LTTR_substrate"/>
    <property type="match status" value="1"/>
</dbReference>
<sequence>MDIQKLRYFVEIARTENISKAAKALYIGQPSLSMALKRMEEELDTTLFDRKGKSLQLNENGRKILVPVKEIVELMDQVEAIASKRQEHHLSLAVAEDVVLHNFKDVFEREHPDIVIDFCFVTTQEAIEMLELGQVDLAITTTKVDLKNIEPLFQFELPLLLCIPKSNPLSNKKKLSFLETRDETFIFSLFQKSFIAFINSYAAANNYIPKLEYATADPLFVFRLLKQGRGITAISEYDEVIVEEMDIAIVEVTDVARKIVGYSMIAEADFSPELKIFKDFFIHYYS</sequence>
<keyword evidence="3" id="KW-0238">DNA-binding</keyword>
<dbReference type="PROSITE" id="PS50931">
    <property type="entry name" value="HTH_LYSR"/>
    <property type="match status" value="1"/>
</dbReference>
<keyword evidence="2" id="KW-0805">Transcription regulation</keyword>